<protein>
    <recommendedName>
        <fullName evidence="2">Putative zinc-finger domain-containing protein</fullName>
    </recommendedName>
</protein>
<proteinExistence type="predicted"/>
<organism evidence="3 4">
    <name type="scientific">Stomatobaculum longum</name>
    <dbReference type="NCBI Taxonomy" id="796942"/>
    <lineage>
        <taxon>Bacteria</taxon>
        <taxon>Bacillati</taxon>
        <taxon>Bacillota</taxon>
        <taxon>Clostridia</taxon>
        <taxon>Lachnospirales</taxon>
        <taxon>Lachnospiraceae</taxon>
        <taxon>Stomatobaculum</taxon>
    </lineage>
</organism>
<name>A0AA36Y6U1_9FIRM</name>
<feature type="transmembrane region" description="Helical" evidence="1">
    <location>
        <begin position="85"/>
        <end position="110"/>
    </location>
</feature>
<comment type="caution">
    <text evidence="3">The sequence shown here is derived from an EMBL/GenBank/DDBJ whole genome shotgun (WGS) entry which is preliminary data.</text>
</comment>
<keyword evidence="4" id="KW-1185">Reference proteome</keyword>
<reference evidence="3 4" key="1">
    <citation type="submission" date="2011-10" db="EMBL/GenBank/DDBJ databases">
        <title>The Genome Sequence of Lachnospiraceae bacterium ACC2.</title>
        <authorList>
            <consortium name="The Broad Institute Genome Sequencing Platform"/>
            <person name="Earl A."/>
            <person name="Ward D."/>
            <person name="Feldgarden M."/>
            <person name="Gevers D."/>
            <person name="Sizova M."/>
            <person name="Hazen A."/>
            <person name="Epstein S."/>
            <person name="Young S.K."/>
            <person name="Zeng Q."/>
            <person name="Gargeya S."/>
            <person name="Fitzgerald M."/>
            <person name="Haas B."/>
            <person name="Abouelleil A."/>
            <person name="Alvarado L."/>
            <person name="Arachchi H.M."/>
            <person name="Berlin A."/>
            <person name="Brown A."/>
            <person name="Chapman S.B."/>
            <person name="Chen Z."/>
            <person name="Dunbar C."/>
            <person name="Freedman E."/>
            <person name="Gearin G."/>
            <person name="Goldberg J."/>
            <person name="Griggs A."/>
            <person name="Gujja S."/>
            <person name="Heiman D."/>
            <person name="Howarth C."/>
            <person name="Larson L."/>
            <person name="Lui A."/>
            <person name="MacDonald P.J.P."/>
            <person name="Montmayeur A."/>
            <person name="Murphy C."/>
            <person name="Neiman D."/>
            <person name="Pearson M."/>
            <person name="Priest M."/>
            <person name="Roberts A."/>
            <person name="Saif S."/>
            <person name="Shea T."/>
            <person name="Shenoy N."/>
            <person name="Sisk P."/>
            <person name="Stolte C."/>
            <person name="Sykes S."/>
            <person name="Wortman J."/>
            <person name="Nusbaum C."/>
            <person name="Birren B."/>
        </authorList>
    </citation>
    <scope>NUCLEOTIDE SEQUENCE [LARGE SCALE GENOMIC DNA]</scope>
    <source>
        <strain evidence="3 4">ACC2</strain>
    </source>
</reference>
<accession>A0AA36Y6U1</accession>
<dbReference type="Pfam" id="PF13490">
    <property type="entry name" value="zf-HC2"/>
    <property type="match status" value="1"/>
</dbReference>
<dbReference type="InterPro" id="IPR027383">
    <property type="entry name" value="Znf_put"/>
</dbReference>
<keyword evidence="1" id="KW-0812">Transmembrane</keyword>
<dbReference type="AlphaFoldDB" id="A0AA36Y6U1"/>
<keyword evidence="1" id="KW-0472">Membrane</keyword>
<dbReference type="Proteomes" id="UP000018466">
    <property type="component" value="Unassembled WGS sequence"/>
</dbReference>
<dbReference type="RefSeq" id="WP_009531899.1">
    <property type="nucleotide sequence ID" value="NZ_CAJPPX010000071.1"/>
</dbReference>
<feature type="domain" description="Putative zinc-finger" evidence="2">
    <location>
        <begin position="3"/>
        <end position="37"/>
    </location>
</feature>
<dbReference type="GeneID" id="86941787"/>
<evidence type="ECO:0000259" key="2">
    <source>
        <dbReference type="Pfam" id="PF13490"/>
    </source>
</evidence>
<evidence type="ECO:0000256" key="1">
    <source>
        <dbReference type="SAM" id="Phobius"/>
    </source>
</evidence>
<dbReference type="EMBL" id="AGEL01000002">
    <property type="protein sequence ID" value="EHO18596.1"/>
    <property type="molecule type" value="Genomic_DNA"/>
</dbReference>
<sequence length="114" mass="13608">MDCREAERQMSRFIQRELTEEETADFLEHIRCCSVCRRELETNFFLLEGLRVLDTDSDDFDGMRAMNRELRYEFLRLRRARLRKILRYVMDALTSAGVTVAGLLLLRILYWHAG</sequence>
<gene>
    <name evidence="3" type="ORF">HMPREF9623_00064</name>
</gene>
<evidence type="ECO:0000313" key="4">
    <source>
        <dbReference type="Proteomes" id="UP000018466"/>
    </source>
</evidence>
<evidence type="ECO:0000313" key="3">
    <source>
        <dbReference type="EMBL" id="EHO18596.1"/>
    </source>
</evidence>
<keyword evidence="1" id="KW-1133">Transmembrane helix</keyword>